<dbReference type="Proteomes" id="UP001597045">
    <property type="component" value="Unassembled WGS sequence"/>
</dbReference>
<comment type="caution">
    <text evidence="2">The sequence shown here is derived from an EMBL/GenBank/DDBJ whole genome shotgun (WGS) entry which is preliminary data.</text>
</comment>
<feature type="non-terminal residue" evidence="2">
    <location>
        <position position="1"/>
    </location>
</feature>
<evidence type="ECO:0000313" key="2">
    <source>
        <dbReference type="EMBL" id="MFD1050998.1"/>
    </source>
</evidence>
<gene>
    <name evidence="2" type="ORF">ACFQ1S_38450</name>
</gene>
<reference evidence="3" key="1">
    <citation type="journal article" date="2019" name="Int. J. Syst. Evol. Microbiol.">
        <title>The Global Catalogue of Microorganisms (GCM) 10K type strain sequencing project: providing services to taxonomists for standard genome sequencing and annotation.</title>
        <authorList>
            <consortium name="The Broad Institute Genomics Platform"/>
            <consortium name="The Broad Institute Genome Sequencing Center for Infectious Disease"/>
            <person name="Wu L."/>
            <person name="Ma J."/>
        </authorList>
    </citation>
    <scope>NUCLEOTIDE SEQUENCE [LARGE SCALE GENOMIC DNA]</scope>
    <source>
        <strain evidence="3">JCM 31486</strain>
    </source>
</reference>
<keyword evidence="3" id="KW-1185">Reference proteome</keyword>
<organism evidence="2 3">
    <name type="scientific">Kibdelosporangium lantanae</name>
    <dbReference type="NCBI Taxonomy" id="1497396"/>
    <lineage>
        <taxon>Bacteria</taxon>
        <taxon>Bacillati</taxon>
        <taxon>Actinomycetota</taxon>
        <taxon>Actinomycetes</taxon>
        <taxon>Pseudonocardiales</taxon>
        <taxon>Pseudonocardiaceae</taxon>
        <taxon>Kibdelosporangium</taxon>
    </lineage>
</organism>
<dbReference type="EMBL" id="JBHTIS010003253">
    <property type="protein sequence ID" value="MFD1050998.1"/>
    <property type="molecule type" value="Genomic_DNA"/>
</dbReference>
<evidence type="ECO:0000256" key="1">
    <source>
        <dbReference type="SAM" id="MobiDB-lite"/>
    </source>
</evidence>
<name>A0ABW3MLJ6_9PSEU</name>
<accession>A0ABW3MLJ6</accession>
<proteinExistence type="predicted"/>
<sequence length="125" mass="13123">WPPVPSIDARSQRLTAAFAAAHLIPAGMTVEKKPDLVGIPSSLAHSLKPLEFFRSTNDGYGAYAQLRDSRGYGPLSIGLGATMPYSDVNGAVGARIARHASCENTDQNPFGDVPGSLHTTSSATQ</sequence>
<evidence type="ECO:0000313" key="3">
    <source>
        <dbReference type="Proteomes" id="UP001597045"/>
    </source>
</evidence>
<feature type="region of interest" description="Disordered" evidence="1">
    <location>
        <begin position="103"/>
        <end position="125"/>
    </location>
</feature>
<protein>
    <submittedName>
        <fullName evidence="2">Uncharacterized protein</fullName>
    </submittedName>
</protein>